<organism evidence="1">
    <name type="scientific">Arundo donax</name>
    <name type="common">Giant reed</name>
    <name type="synonym">Donax arundinaceus</name>
    <dbReference type="NCBI Taxonomy" id="35708"/>
    <lineage>
        <taxon>Eukaryota</taxon>
        <taxon>Viridiplantae</taxon>
        <taxon>Streptophyta</taxon>
        <taxon>Embryophyta</taxon>
        <taxon>Tracheophyta</taxon>
        <taxon>Spermatophyta</taxon>
        <taxon>Magnoliopsida</taxon>
        <taxon>Liliopsida</taxon>
        <taxon>Poales</taxon>
        <taxon>Poaceae</taxon>
        <taxon>PACMAD clade</taxon>
        <taxon>Arundinoideae</taxon>
        <taxon>Arundineae</taxon>
        <taxon>Arundo</taxon>
    </lineage>
</organism>
<accession>A0A0A9BJL3</accession>
<proteinExistence type="predicted"/>
<reference evidence="1" key="1">
    <citation type="submission" date="2014-09" db="EMBL/GenBank/DDBJ databases">
        <authorList>
            <person name="Magalhaes I.L.F."/>
            <person name="Oliveira U."/>
            <person name="Santos F.R."/>
            <person name="Vidigal T.H.D.A."/>
            <person name="Brescovit A.D."/>
            <person name="Santos A.J."/>
        </authorList>
    </citation>
    <scope>NUCLEOTIDE SEQUENCE</scope>
    <source>
        <tissue evidence="1">Shoot tissue taken approximately 20 cm above the soil surface</tissue>
    </source>
</reference>
<protein>
    <submittedName>
        <fullName evidence="1">Uncharacterized protein</fullName>
    </submittedName>
</protein>
<evidence type="ECO:0000313" key="1">
    <source>
        <dbReference type="EMBL" id="JAD59477.1"/>
    </source>
</evidence>
<sequence>MQHAARCTQPHVGSTLLLALAGGTFFFWRNPGSSPGQLPLYWGLYHYATSVFASRMDMSQHKANWEGKQGITRILWDRRGGAYWRRHERTFTGHKYRS</sequence>
<dbReference type="AlphaFoldDB" id="A0A0A9BJL3"/>
<dbReference type="EMBL" id="GBRH01238418">
    <property type="protein sequence ID" value="JAD59477.1"/>
    <property type="molecule type" value="Transcribed_RNA"/>
</dbReference>
<name>A0A0A9BJL3_ARUDO</name>
<reference evidence="1" key="2">
    <citation type="journal article" date="2015" name="Data Brief">
        <title>Shoot transcriptome of the giant reed, Arundo donax.</title>
        <authorList>
            <person name="Barrero R.A."/>
            <person name="Guerrero F.D."/>
            <person name="Moolhuijzen P."/>
            <person name="Goolsby J.A."/>
            <person name="Tidwell J."/>
            <person name="Bellgard S.E."/>
            <person name="Bellgard M.I."/>
        </authorList>
    </citation>
    <scope>NUCLEOTIDE SEQUENCE</scope>
    <source>
        <tissue evidence="1">Shoot tissue taken approximately 20 cm above the soil surface</tissue>
    </source>
</reference>